<gene>
    <name evidence="2" type="ORF">LX78_02932</name>
</gene>
<dbReference type="Proteomes" id="UP000245430">
    <property type="component" value="Unassembled WGS sequence"/>
</dbReference>
<sequence length="151" mass="17206">MKTHILPNWCKKLGLILFIIASLLNGSLNFINNSINKYKISGINTSEIGTESDNGILGLLNAFSGGGLSYGIDFVAIIAMLIYMVSKEKVEDDYIDKLRLESFQLTFIIGLLVTIFMYILAKDLKLTLDYFIFPLLWSYIIIFFIKRKVYL</sequence>
<evidence type="ECO:0000313" key="3">
    <source>
        <dbReference type="Proteomes" id="UP000245430"/>
    </source>
</evidence>
<organism evidence="2 3">
    <name type="scientific">Xanthomarina spongicola</name>
    <dbReference type="NCBI Taxonomy" id="570520"/>
    <lineage>
        <taxon>Bacteria</taxon>
        <taxon>Pseudomonadati</taxon>
        <taxon>Bacteroidota</taxon>
        <taxon>Flavobacteriia</taxon>
        <taxon>Flavobacteriales</taxon>
        <taxon>Flavobacteriaceae</taxon>
        <taxon>Xanthomarina</taxon>
    </lineage>
</organism>
<feature type="transmembrane region" description="Helical" evidence="1">
    <location>
        <begin position="12"/>
        <end position="31"/>
    </location>
</feature>
<dbReference type="RefSeq" id="WP_109683504.1">
    <property type="nucleotide sequence ID" value="NZ_QGGP01000015.1"/>
</dbReference>
<keyword evidence="1" id="KW-0812">Transmembrane</keyword>
<dbReference type="EMBL" id="QGGP01000015">
    <property type="protein sequence ID" value="PWK16876.1"/>
    <property type="molecule type" value="Genomic_DNA"/>
</dbReference>
<feature type="transmembrane region" description="Helical" evidence="1">
    <location>
        <begin position="67"/>
        <end position="86"/>
    </location>
</feature>
<reference evidence="2 3" key="1">
    <citation type="submission" date="2018-05" db="EMBL/GenBank/DDBJ databases">
        <title>Genomic Encyclopedia of Archaeal and Bacterial Type Strains, Phase II (KMG-II): from individual species to whole genera.</title>
        <authorList>
            <person name="Goeker M."/>
        </authorList>
    </citation>
    <scope>NUCLEOTIDE SEQUENCE [LARGE SCALE GENOMIC DNA]</scope>
    <source>
        <strain evidence="2 3">DSM 22637</strain>
    </source>
</reference>
<dbReference type="OrthoDB" id="894278at2"/>
<keyword evidence="3" id="KW-1185">Reference proteome</keyword>
<name>A0A316DGT7_9FLAO</name>
<feature type="transmembrane region" description="Helical" evidence="1">
    <location>
        <begin position="127"/>
        <end position="145"/>
    </location>
</feature>
<evidence type="ECO:0000313" key="2">
    <source>
        <dbReference type="EMBL" id="PWK16876.1"/>
    </source>
</evidence>
<proteinExistence type="predicted"/>
<accession>A0A316DGT7</accession>
<protein>
    <submittedName>
        <fullName evidence="2">Uncharacterized protein</fullName>
    </submittedName>
</protein>
<keyword evidence="1" id="KW-0472">Membrane</keyword>
<comment type="caution">
    <text evidence="2">The sequence shown here is derived from an EMBL/GenBank/DDBJ whole genome shotgun (WGS) entry which is preliminary data.</text>
</comment>
<feature type="transmembrane region" description="Helical" evidence="1">
    <location>
        <begin position="98"/>
        <end position="121"/>
    </location>
</feature>
<dbReference type="AlphaFoldDB" id="A0A316DGT7"/>
<keyword evidence="1" id="KW-1133">Transmembrane helix</keyword>
<evidence type="ECO:0000256" key="1">
    <source>
        <dbReference type="SAM" id="Phobius"/>
    </source>
</evidence>